<accession>A0ABQ3YPB5</accession>
<evidence type="ECO:0000256" key="1">
    <source>
        <dbReference type="SAM" id="MobiDB-lite"/>
    </source>
</evidence>
<dbReference type="EMBL" id="BOML01000006">
    <property type="protein sequence ID" value="GID99396.1"/>
    <property type="molecule type" value="Genomic_DNA"/>
</dbReference>
<dbReference type="Proteomes" id="UP000637628">
    <property type="component" value="Unassembled WGS sequence"/>
</dbReference>
<feature type="region of interest" description="Disordered" evidence="1">
    <location>
        <begin position="1"/>
        <end position="80"/>
    </location>
</feature>
<proteinExistence type="predicted"/>
<gene>
    <name evidence="2" type="ORF">Adu01nite_07470</name>
</gene>
<feature type="compositionally biased region" description="Basic and acidic residues" evidence="1">
    <location>
        <begin position="27"/>
        <end position="36"/>
    </location>
</feature>
<comment type="caution">
    <text evidence="2">The sequence shown here is derived from an EMBL/GenBank/DDBJ whole genome shotgun (WGS) entry which is preliminary data.</text>
</comment>
<keyword evidence="3" id="KW-1185">Reference proteome</keyword>
<evidence type="ECO:0000313" key="3">
    <source>
        <dbReference type="Proteomes" id="UP000637628"/>
    </source>
</evidence>
<feature type="compositionally biased region" description="Basic residues" evidence="1">
    <location>
        <begin position="51"/>
        <end position="64"/>
    </location>
</feature>
<sequence length="80" mass="8904">MPAEMVRPRPKRLPVERDSPRLGNGKPADHIEERRLAGPVGPDHPNNAPRRNPKRNIVKSKKPTKANGDVMKGKSLVSVR</sequence>
<reference evidence="2 3" key="1">
    <citation type="submission" date="2021-01" db="EMBL/GenBank/DDBJ databases">
        <title>Whole genome shotgun sequence of Actinoplanes durhamensis NBRC 14914.</title>
        <authorList>
            <person name="Komaki H."/>
            <person name="Tamura T."/>
        </authorList>
    </citation>
    <scope>NUCLEOTIDE SEQUENCE [LARGE SCALE GENOMIC DNA]</scope>
    <source>
        <strain evidence="2 3">NBRC 14914</strain>
    </source>
</reference>
<name>A0ABQ3YPB5_9ACTN</name>
<protein>
    <submittedName>
        <fullName evidence="2">Uncharacterized protein</fullName>
    </submittedName>
</protein>
<evidence type="ECO:0000313" key="2">
    <source>
        <dbReference type="EMBL" id="GID99396.1"/>
    </source>
</evidence>
<organism evidence="2 3">
    <name type="scientific">Paractinoplanes durhamensis</name>
    <dbReference type="NCBI Taxonomy" id="113563"/>
    <lineage>
        <taxon>Bacteria</taxon>
        <taxon>Bacillati</taxon>
        <taxon>Actinomycetota</taxon>
        <taxon>Actinomycetes</taxon>
        <taxon>Micromonosporales</taxon>
        <taxon>Micromonosporaceae</taxon>
        <taxon>Paractinoplanes</taxon>
    </lineage>
</organism>